<organism evidence="2 3">
    <name type="scientific">Mangrovivirga halotolerans</name>
    <dbReference type="NCBI Taxonomy" id="2993936"/>
    <lineage>
        <taxon>Bacteria</taxon>
        <taxon>Pseudomonadati</taxon>
        <taxon>Bacteroidota</taxon>
        <taxon>Cytophagia</taxon>
        <taxon>Cytophagales</taxon>
        <taxon>Mangrovivirgaceae</taxon>
        <taxon>Mangrovivirga</taxon>
    </lineage>
</organism>
<evidence type="ECO:0000256" key="1">
    <source>
        <dbReference type="SAM" id="SignalP"/>
    </source>
</evidence>
<feature type="chain" id="PRO_5046192473" description="Outer membrane protein beta-barrel domain-containing protein" evidence="1">
    <location>
        <begin position="21"/>
        <end position="226"/>
    </location>
</feature>
<reference evidence="2 3" key="1">
    <citation type="submission" date="2022-11" db="EMBL/GenBank/DDBJ databases">
        <title>The characterization of three novel Bacteroidetes species and genomic analysis of their roles in tidal elemental geochemical cycles.</title>
        <authorList>
            <person name="Ma K."/>
        </authorList>
    </citation>
    <scope>NUCLEOTIDE SEQUENCE [LARGE SCALE GENOMIC DNA]</scope>
    <source>
        <strain evidence="2 3">M17</strain>
    </source>
</reference>
<evidence type="ECO:0000313" key="3">
    <source>
        <dbReference type="Proteomes" id="UP001209885"/>
    </source>
</evidence>
<gene>
    <name evidence="2" type="ORF">OO013_06485</name>
</gene>
<keyword evidence="3" id="KW-1185">Reference proteome</keyword>
<evidence type="ECO:0008006" key="4">
    <source>
        <dbReference type="Google" id="ProtNLM"/>
    </source>
</evidence>
<proteinExistence type="predicted"/>
<dbReference type="EMBL" id="JAPFQN010000003">
    <property type="protein sequence ID" value="MCX2743504.1"/>
    <property type="molecule type" value="Genomic_DNA"/>
</dbReference>
<sequence>MKNFIFALFCMVLLSSTMKAQNVAVSFSYFFPKDGYPSVPVSPFSIRGIGVDLNDYLAIQTGGSLYLMSGMQITDLPLESSKPLSGPSFTVMVPVELFLSFQSNKFDYNFKGGVFGFFNIWQKLNTGNFDRAIRSYENWEVANSDLDFKKQPGWGFHGGPELVFYPNNKYGVSLEFIYYLGGANMPITGSYNGGNSGEAFQTVDVNYEDAVLDYTGFEISIGVIIL</sequence>
<name>A0ABT3RNX9_9BACT</name>
<protein>
    <recommendedName>
        <fullName evidence="4">Outer membrane protein beta-barrel domain-containing protein</fullName>
    </recommendedName>
</protein>
<comment type="caution">
    <text evidence="2">The sequence shown here is derived from an EMBL/GenBank/DDBJ whole genome shotgun (WGS) entry which is preliminary data.</text>
</comment>
<dbReference type="Proteomes" id="UP001209885">
    <property type="component" value="Unassembled WGS sequence"/>
</dbReference>
<feature type="signal peptide" evidence="1">
    <location>
        <begin position="1"/>
        <end position="20"/>
    </location>
</feature>
<accession>A0ABT3RNX9</accession>
<dbReference type="RefSeq" id="WP_266055887.1">
    <property type="nucleotide sequence ID" value="NZ_JAPFQN010000003.1"/>
</dbReference>
<evidence type="ECO:0000313" key="2">
    <source>
        <dbReference type="EMBL" id="MCX2743504.1"/>
    </source>
</evidence>
<keyword evidence="1" id="KW-0732">Signal</keyword>